<evidence type="ECO:0000313" key="5">
    <source>
        <dbReference type="EMBL" id="QEV33550.1"/>
    </source>
</evidence>
<dbReference type="EMBL" id="CP023693">
    <property type="protein sequence ID" value="QEV33550.1"/>
    <property type="molecule type" value="Genomic_DNA"/>
</dbReference>
<evidence type="ECO:0000313" key="7">
    <source>
        <dbReference type="Proteomes" id="UP000642014"/>
    </source>
</evidence>
<evidence type="ECO:0000313" key="4">
    <source>
        <dbReference type="EMBL" id="GGR45420.1"/>
    </source>
</evidence>
<dbReference type="InterPro" id="IPR050811">
    <property type="entry name" value="Phosphate_ABC_transporter"/>
</dbReference>
<proteinExistence type="predicted"/>
<dbReference type="Gene3D" id="3.40.190.10">
    <property type="entry name" value="Periplasmic binding protein-like II"/>
    <property type="match status" value="2"/>
</dbReference>
<sequence>MDWLTSENLIAVVTALLGVLVSIGVAWYQWWVLRQRRIGYRVQLDTAIGDGANGAAASTGTGTGAAVRRGYFNASPGLEDATLVLLRIENDGALSVAHEHYTDGDDHGLTVEFTGRHVKAVVVTAPDHPRLLSHFPESWTGPAEGATSIALPKVPLNRGAYYKLLVLLGGGPIGGAVEVDGSISEGRVHPTRSLTPDDKPPVFSRAALSVTVGLTACVVALAAIIVREEVPPPIGCARGTLTVTGSTAFAPVAKELAKRYEEDCAGATVLVDAHGSATGVRELDAAGKKAAAAKKGPPAVVALSDGHKPNGHPELRGTPVAVSLFTLVVHDGVPVTTLTRDQIRSIHRGDVTNWSVLGGPNLPIRLVSRNAGSGTREVFQRRVLGENEPAHSSLDCEHRDDPRAKVTRCELDSTEQVLEAVARIPGAVGYGELRASGTVKGLHRVAIGGRDADVDELGTSDYPYREIEYAYTWGEPPAGSLAASFLTYLTRGAGQDVVRVHGHLPCATPKGLRVCGEE</sequence>
<evidence type="ECO:0000256" key="1">
    <source>
        <dbReference type="ARBA" id="ARBA00022729"/>
    </source>
</evidence>
<dbReference type="RefSeq" id="WP_152370357.1">
    <property type="nucleotide sequence ID" value="NZ_BMSJ01000012.1"/>
</dbReference>
<dbReference type="GeneID" id="95455348"/>
<dbReference type="PANTHER" id="PTHR30570:SF1">
    <property type="entry name" value="PHOSPHATE-BINDING PROTEIN PSTS"/>
    <property type="match status" value="1"/>
</dbReference>
<dbReference type="Pfam" id="PF12849">
    <property type="entry name" value="PBP_like_2"/>
    <property type="match status" value="1"/>
</dbReference>
<dbReference type="EMBL" id="BMSJ01000012">
    <property type="protein sequence ID" value="GGR45420.1"/>
    <property type="molecule type" value="Genomic_DNA"/>
</dbReference>
<keyword evidence="2" id="KW-1133">Transmembrane helix</keyword>
<protein>
    <submittedName>
        <fullName evidence="5">Phosphate ABC transporter substrate-binding protein</fullName>
    </submittedName>
    <submittedName>
        <fullName evidence="4">Phosphate-binding protein</fullName>
    </submittedName>
</protein>
<keyword evidence="2" id="KW-0812">Transmembrane</keyword>
<feature type="transmembrane region" description="Helical" evidence="2">
    <location>
        <begin position="202"/>
        <end position="226"/>
    </location>
</feature>
<gene>
    <name evidence="5" type="ORF">CP977_16390</name>
    <name evidence="4" type="ORF">GCM10010497_56080</name>
</gene>
<evidence type="ECO:0000313" key="6">
    <source>
        <dbReference type="Proteomes" id="UP000326029"/>
    </source>
</evidence>
<dbReference type="Proteomes" id="UP000642014">
    <property type="component" value="Unassembled WGS sequence"/>
</dbReference>
<reference evidence="4" key="3">
    <citation type="submission" date="2023-08" db="EMBL/GenBank/DDBJ databases">
        <authorList>
            <person name="Sun Q."/>
            <person name="Ohkuma M."/>
        </authorList>
    </citation>
    <scope>NUCLEOTIDE SEQUENCE</scope>
    <source>
        <strain evidence="4">JCM 4205</strain>
    </source>
</reference>
<evidence type="ECO:0000256" key="2">
    <source>
        <dbReference type="SAM" id="Phobius"/>
    </source>
</evidence>
<dbReference type="AlphaFoldDB" id="A0AAV4KSP1"/>
<accession>A0AAV4KSP1</accession>
<feature type="transmembrane region" description="Helical" evidence="2">
    <location>
        <begin position="12"/>
        <end position="33"/>
    </location>
</feature>
<feature type="domain" description="PBP" evidence="3">
    <location>
        <begin position="235"/>
        <end position="490"/>
    </location>
</feature>
<reference evidence="5 6" key="2">
    <citation type="submission" date="2017-09" db="EMBL/GenBank/DDBJ databases">
        <authorList>
            <person name="Lee N."/>
            <person name="Cho B.-K."/>
        </authorList>
    </citation>
    <scope>NUCLEOTIDE SEQUENCE [LARGE SCALE GENOMIC DNA]</scope>
    <source>
        <strain evidence="5 6">ATCC 19740</strain>
    </source>
</reference>
<keyword evidence="1" id="KW-0732">Signal</keyword>
<name>A0AAV4KSP1_9ACTN</name>
<keyword evidence="2" id="KW-0472">Membrane</keyword>
<organism evidence="4 7">
    <name type="scientific">Streptomyces cinereoruber</name>
    <dbReference type="NCBI Taxonomy" id="67260"/>
    <lineage>
        <taxon>Bacteria</taxon>
        <taxon>Bacillati</taxon>
        <taxon>Actinomycetota</taxon>
        <taxon>Actinomycetes</taxon>
        <taxon>Kitasatosporales</taxon>
        <taxon>Streptomycetaceae</taxon>
        <taxon>Streptomyces</taxon>
    </lineage>
</organism>
<reference evidence="4 7" key="1">
    <citation type="journal article" date="2014" name="Int. J. Syst. Evol. Microbiol.">
        <title>Complete genome sequence of Corynebacterium casei LMG S-19264T (=DSM 44701T), isolated from a smear-ripened cheese.</title>
        <authorList>
            <consortium name="US DOE Joint Genome Institute (JGI-PGF)"/>
            <person name="Walter F."/>
            <person name="Albersmeier A."/>
            <person name="Kalinowski J."/>
            <person name="Ruckert C."/>
        </authorList>
    </citation>
    <scope>NUCLEOTIDE SEQUENCE [LARGE SCALE GENOMIC DNA]</scope>
    <source>
        <strain evidence="4 7">JCM 4205</strain>
    </source>
</reference>
<dbReference type="Proteomes" id="UP000326029">
    <property type="component" value="Chromosome"/>
</dbReference>
<dbReference type="InterPro" id="IPR024370">
    <property type="entry name" value="PBP_domain"/>
</dbReference>
<dbReference type="SUPFAM" id="SSF53850">
    <property type="entry name" value="Periplasmic binding protein-like II"/>
    <property type="match status" value="1"/>
</dbReference>
<keyword evidence="6" id="KW-1185">Reference proteome</keyword>
<dbReference type="PANTHER" id="PTHR30570">
    <property type="entry name" value="PERIPLASMIC PHOSPHATE BINDING COMPONENT OF PHOSPHATE ABC TRANSPORTER"/>
    <property type="match status" value="1"/>
</dbReference>
<evidence type="ECO:0000259" key="3">
    <source>
        <dbReference type="Pfam" id="PF12849"/>
    </source>
</evidence>